<evidence type="ECO:0000313" key="2">
    <source>
        <dbReference type="EMBL" id="SBR91283.1"/>
    </source>
</evidence>
<dbReference type="EMBL" id="HAEG01012028">
    <property type="protein sequence ID" value="SBR91283.1"/>
    <property type="molecule type" value="Transcribed_RNA"/>
</dbReference>
<feature type="non-terminal residue" evidence="2">
    <location>
        <position position="1"/>
    </location>
</feature>
<reference evidence="2" key="2">
    <citation type="submission" date="2016-06" db="EMBL/GenBank/DDBJ databases">
        <title>The genome of a short-lived fish provides insights into sex chromosome evolution and the genetic control of aging.</title>
        <authorList>
            <person name="Reichwald K."/>
            <person name="Felder M."/>
            <person name="Petzold A."/>
            <person name="Koch P."/>
            <person name="Groth M."/>
            <person name="Platzer M."/>
        </authorList>
    </citation>
    <scope>NUCLEOTIDE SEQUENCE</scope>
    <source>
        <tissue evidence="2">Brain</tissue>
    </source>
</reference>
<feature type="region of interest" description="Disordered" evidence="1">
    <location>
        <begin position="50"/>
        <end position="79"/>
    </location>
</feature>
<sequence>FGITRGLTLNLMTHEFQVNLRCGRGLPLASWRRNMMRSAKVCFRHGSEALQQESNSTLKEREEGADGSRGSLQLSPPME</sequence>
<proteinExistence type="predicted"/>
<protein>
    <submittedName>
        <fullName evidence="2">Uncharacterized protein</fullName>
    </submittedName>
</protein>
<name>A0A1A8QD60_9TELE</name>
<evidence type="ECO:0000256" key="1">
    <source>
        <dbReference type="SAM" id="MobiDB-lite"/>
    </source>
</evidence>
<reference evidence="2" key="1">
    <citation type="submission" date="2016-05" db="EMBL/GenBank/DDBJ databases">
        <authorList>
            <person name="Lavstsen T."/>
            <person name="Jespersen J.S."/>
        </authorList>
    </citation>
    <scope>NUCLEOTIDE SEQUENCE</scope>
    <source>
        <tissue evidence="2">Brain</tissue>
    </source>
</reference>
<feature type="compositionally biased region" description="Polar residues" evidence="1">
    <location>
        <begin position="70"/>
        <end position="79"/>
    </location>
</feature>
<dbReference type="AlphaFoldDB" id="A0A1A8QD60"/>
<gene>
    <name evidence="2" type="primary">Nfu_g_1_018912</name>
</gene>
<organism evidence="2">
    <name type="scientific">Nothobranchius pienaari</name>
    <dbReference type="NCBI Taxonomy" id="704102"/>
    <lineage>
        <taxon>Eukaryota</taxon>
        <taxon>Metazoa</taxon>
        <taxon>Chordata</taxon>
        <taxon>Craniata</taxon>
        <taxon>Vertebrata</taxon>
        <taxon>Euteleostomi</taxon>
        <taxon>Actinopterygii</taxon>
        <taxon>Neopterygii</taxon>
        <taxon>Teleostei</taxon>
        <taxon>Neoteleostei</taxon>
        <taxon>Acanthomorphata</taxon>
        <taxon>Ovalentaria</taxon>
        <taxon>Atherinomorphae</taxon>
        <taxon>Cyprinodontiformes</taxon>
        <taxon>Nothobranchiidae</taxon>
        <taxon>Nothobranchius</taxon>
    </lineage>
</organism>
<accession>A0A1A8QD60</accession>